<feature type="compositionally biased region" description="Low complexity" evidence="1">
    <location>
        <begin position="26"/>
        <end position="45"/>
    </location>
</feature>
<evidence type="ECO:0000256" key="1">
    <source>
        <dbReference type="SAM" id="MobiDB-lite"/>
    </source>
</evidence>
<dbReference type="GO" id="GO:0000932">
    <property type="term" value="C:P-body"/>
    <property type="evidence" value="ECO:0007669"/>
    <property type="project" value="TreeGrafter"/>
</dbReference>
<keyword evidence="4" id="KW-1185">Reference proteome</keyword>
<accession>A0A9W8Z199</accession>
<dbReference type="AlphaFoldDB" id="A0A9W8Z199"/>
<dbReference type="InterPro" id="IPR057912">
    <property type="entry name" value="OB_CYT4_C"/>
</dbReference>
<dbReference type="Pfam" id="PF23214">
    <property type="entry name" value="SH3_CYT4"/>
    <property type="match status" value="1"/>
</dbReference>
<dbReference type="PANTHER" id="PTHR23355">
    <property type="entry name" value="RIBONUCLEASE"/>
    <property type="match status" value="1"/>
</dbReference>
<keyword evidence="3" id="KW-0378">Hydrolase</keyword>
<dbReference type="Pfam" id="PF23216">
    <property type="entry name" value="WHD_CYT4"/>
    <property type="match status" value="1"/>
</dbReference>
<dbReference type="InterPro" id="IPR056624">
    <property type="entry name" value="WH_CYT4"/>
</dbReference>
<evidence type="ECO:0000313" key="4">
    <source>
        <dbReference type="Proteomes" id="UP001140453"/>
    </source>
</evidence>
<dbReference type="InterPro" id="IPR001900">
    <property type="entry name" value="RNase_II/R"/>
</dbReference>
<dbReference type="PANTHER" id="PTHR23355:SF65">
    <property type="entry name" value="EXORIBONUCLEASE CYT-4, PUTATIVE (AFU_ORTHOLOGUE AFUA_7G01550)-RELATED"/>
    <property type="match status" value="1"/>
</dbReference>
<feature type="domain" description="RNB" evidence="2">
    <location>
        <begin position="519"/>
        <end position="872"/>
    </location>
</feature>
<organism evidence="3 4">
    <name type="scientific">Gnomoniopsis smithogilvyi</name>
    <dbReference type="NCBI Taxonomy" id="1191159"/>
    <lineage>
        <taxon>Eukaryota</taxon>
        <taxon>Fungi</taxon>
        <taxon>Dikarya</taxon>
        <taxon>Ascomycota</taxon>
        <taxon>Pezizomycotina</taxon>
        <taxon>Sordariomycetes</taxon>
        <taxon>Sordariomycetidae</taxon>
        <taxon>Diaporthales</taxon>
        <taxon>Gnomoniaceae</taxon>
        <taxon>Gnomoniopsis</taxon>
    </lineage>
</organism>
<dbReference type="InterPro" id="IPR050180">
    <property type="entry name" value="RNR_Ribonuclease"/>
</dbReference>
<proteinExistence type="predicted"/>
<evidence type="ECO:0000259" key="2">
    <source>
        <dbReference type="SMART" id="SM00955"/>
    </source>
</evidence>
<dbReference type="EC" id="3.1.13.1" evidence="3"/>
<reference evidence="3" key="1">
    <citation type="submission" date="2022-10" db="EMBL/GenBank/DDBJ databases">
        <title>Tapping the CABI collections for fungal endophytes: first genome assemblies for Collariella, Neodidymelliopsis, Ascochyta clinopodiicola, Didymella pomorum, Didymosphaeria variabile, Neocosmospora piperis and Neocucurbitaria cava.</title>
        <authorList>
            <person name="Hill R."/>
        </authorList>
    </citation>
    <scope>NUCLEOTIDE SEQUENCE</scope>
    <source>
        <strain evidence="3">IMI 355082</strain>
    </source>
</reference>
<dbReference type="InterPro" id="IPR012340">
    <property type="entry name" value="NA-bd_OB-fold"/>
</dbReference>
<dbReference type="Pfam" id="PF25522">
    <property type="entry name" value="OB_cyt-4"/>
    <property type="match status" value="1"/>
</dbReference>
<dbReference type="OrthoDB" id="2285229at2759"/>
<gene>
    <name evidence="3" type="primary">MSU1</name>
    <name evidence="3" type="ORF">N0V93_001255</name>
</gene>
<keyword evidence="3" id="KW-0540">Nuclease</keyword>
<name>A0A9W8Z199_9PEZI</name>
<dbReference type="EMBL" id="JAPEVB010000001">
    <property type="protein sequence ID" value="KAJ4397031.1"/>
    <property type="molecule type" value="Genomic_DNA"/>
</dbReference>
<dbReference type="GO" id="GO:0008859">
    <property type="term" value="F:exoribonuclease II activity"/>
    <property type="evidence" value="ECO:0007669"/>
    <property type="project" value="UniProtKB-EC"/>
</dbReference>
<protein>
    <submittedName>
        <fullName evidence="3">3'-5' RNA exonuclease complex component</fullName>
        <ecNumber evidence="3">3.1.13.1</ecNumber>
    </submittedName>
</protein>
<comment type="caution">
    <text evidence="3">The sequence shown here is derived from an EMBL/GenBank/DDBJ whole genome shotgun (WGS) entry which is preliminary data.</text>
</comment>
<feature type="region of interest" description="Disordered" evidence="1">
    <location>
        <begin position="1022"/>
        <end position="1044"/>
    </location>
</feature>
<dbReference type="Pfam" id="PF00773">
    <property type="entry name" value="RNB"/>
    <property type="match status" value="1"/>
</dbReference>
<dbReference type="InterPro" id="IPR056625">
    <property type="entry name" value="SH3_CYT4"/>
</dbReference>
<feature type="region of interest" description="Disordered" evidence="1">
    <location>
        <begin position="74"/>
        <end position="107"/>
    </location>
</feature>
<feature type="region of interest" description="Disordered" evidence="1">
    <location>
        <begin position="22"/>
        <end position="45"/>
    </location>
</feature>
<sequence>MQRSAAGSNICWRCLSKGFQPKPLLARRPTSSTASRSLRASTRARTFATVHQDPVVPPSTEERLTIRKRLKQWNDQNQVETPKSMPVDVGDSGAPRNTGTRARVADESALERAAPDLTADHQFLDRDGAIDFLPPPSLFEAGDVFEYREEGDRHGMPIIAVCLGYINGHYHFYTANALWVVASGVTTHFIHRNFATEAEMRPVIEKLPKGKMSKAEMIEMSRRGQGPDRVAGAALLHRMNQFLEDTDEMLQKYATRFEKAHEIVSEGGEQYLTLEQIKQRLLAKEDLKLPTPPHVLYAVHRTVFNDDVGFRIAGDLNYSSTSEWLFEITSREDVALIQNMQTLVRLFTDIPGRLNTSISSLSTSQLSQSQLGRFIVRARAAIDESRQVRNWTPYGILGPAKKQRPSTAQAWTNVDMSILHFMLLWAGYDQFGPSSRLHWIGSMILRATGKYKHVEYLSASTAWTFLQEIGYITPWDLHERYTLRVPGAKVSREGGFVPFQLGREGIRPYLTRDVFDGKRHDWASLKAFAIDSKSTTDVDDAVSIETTDAPDEHWIHIHVADPASRIRHQNALGERASITPMTLYLSGHYSNIWGVKDEVQKLFSLAPNRPCLTFSGLVNDEGELLEYKITPAKLQEFVYMTPEDANAAADSKQRELPVELVNAESFIVGETPEEGAASRQFTTPSELQPADLDSLKTLYRLAEARHQKRLANGATPKWPQRPTVDVSFDKTSTEPTPAGLMTCHGDPAIQISWKDTESRMVSSIMVLAGEIAARWSADRNIPIPYLSQPQSEKNLELLETYTKEIYYPLLSSGEETPEHFSQLLTLVGKTELSTKPARHFVMGVDMYTKVTSPLRRYSDLLAHWQIENALAQEMNTGKVVEQKLPLSREELDQEILPWLRLRQRLIQRLGSKAGWQAYMTQALVRAWKFPVSGQSALPETFTLTVTLVPQSAGAPQGRRKIIRGNLDWFGLKAWVVAEGLGNLGLNVADVRRGDVFKVKLTDVNVHLGEVYVEATEKVKVQKDREVEQREAEPAETGEKGEAES</sequence>
<evidence type="ECO:0000313" key="3">
    <source>
        <dbReference type="EMBL" id="KAJ4397031.1"/>
    </source>
</evidence>
<dbReference type="SUPFAM" id="SSF50249">
    <property type="entry name" value="Nucleic acid-binding proteins"/>
    <property type="match status" value="1"/>
</dbReference>
<dbReference type="Proteomes" id="UP001140453">
    <property type="component" value="Unassembled WGS sequence"/>
</dbReference>
<dbReference type="SMART" id="SM00955">
    <property type="entry name" value="RNB"/>
    <property type="match status" value="1"/>
</dbReference>
<keyword evidence="3" id="KW-0269">Exonuclease</keyword>
<dbReference type="GO" id="GO:0003723">
    <property type="term" value="F:RNA binding"/>
    <property type="evidence" value="ECO:0007669"/>
    <property type="project" value="InterPro"/>
</dbReference>
<dbReference type="GO" id="GO:0006402">
    <property type="term" value="P:mRNA catabolic process"/>
    <property type="evidence" value="ECO:0007669"/>
    <property type="project" value="TreeGrafter"/>
</dbReference>